<dbReference type="Proteomes" id="UP000500938">
    <property type="component" value="Chromosome"/>
</dbReference>
<dbReference type="GO" id="GO:0010411">
    <property type="term" value="P:xyloglucan metabolic process"/>
    <property type="evidence" value="ECO:0007669"/>
    <property type="project" value="TreeGrafter"/>
</dbReference>
<evidence type="ECO:0000313" key="2">
    <source>
        <dbReference type="EMBL" id="QJR38183.1"/>
    </source>
</evidence>
<feature type="chain" id="PRO_5026671216" evidence="1">
    <location>
        <begin position="23"/>
        <end position="979"/>
    </location>
</feature>
<sequence>MTLSATLVASALPLFASPTALAAQATFPSGAVQGPRWRHIGPFRAGRTKSAVGVPSQPNVFYMAATNGGVWKTNDAGRTWNPIFDAQNTGSVGAVEVAPSNPNILYVGSGEGLQRPDLSTGNGMYRSDDAGRTWAHLGLRDGQQIPRIAIDPTNPERLFVAVLGHPYGPNTERGIYRSLNGGTSFERVLFKDENTGGADVVLSPNDANTVYAVLWEARQGPWENAAWSGPNSGLFKSTDGGATWTQLAGGLPTTADGLGRLGIGISPNNPRRLYVTATAGGKSGLYRSDDAGATWTRTTTDSRIFGRGDDFAAVTVDPRDPNTLYSMNVVAWKSTDAGVTWTALRGAPGGDDYQRLWMNPLVPSTMLLVADQGAVITVNDGETWSSWYNQGTAQFYHVTADNAWPYRVCGGQQESGSACVSSRGDDGSITYRDWRPVGASEYSYVAPDPLNPDIVYGGTVSRFDRRTGQTQNVSPTIGRARAAAATGPEYFRGVRTMPILFSPINPRKLYYGTNVVWSTVNGGTTWKRLSDDLSRETWDVPASVGKYATTPAAKPSRRGVVYTIAPSYVDSNTLWAGTDDGLVHVTRNGGATWRNVTPPQISAWWKVSIMDASHFSATTAYAAVNTLRLDDLRPHIYRTRDGGATWTEIVNGIATDAPINVVREDPKRRGLLYAGSETQVWFSLDDGDHWHSLRGNMPAISIRDLVIKDDDIAVGTHGRGFWILDNTTALRQWSEATANAPATLFKPAVATRVRYSMYTDTPVPPDEPRAENPPDGAMIDYYLSRTAQRVTLEIVNATGRVIRAFSSSDPTPAPTDAGNWPRYWFRPADAPSTKAGLQRFTWDLHYARPSNECSLPISGTPYNTKCEPEGPWVMPGVYTARLTVDGVAQSQSFTVRMDPRVKMPMAALKQQHDLSLALYDAMLEAKTLTGDGFAGVAAAHQPVIDALQDSDAPATDVMVQTAKARLAAYAALKARTGAK</sequence>
<protein>
    <submittedName>
        <fullName evidence="2">Glycoside hydrolase</fullName>
    </submittedName>
</protein>
<dbReference type="SUPFAM" id="SSF110296">
    <property type="entry name" value="Oligoxyloglucan reducing end-specific cellobiohydrolase"/>
    <property type="match status" value="1"/>
</dbReference>
<dbReference type="SUPFAM" id="SSF50939">
    <property type="entry name" value="Sialidases"/>
    <property type="match status" value="1"/>
</dbReference>
<dbReference type="InterPro" id="IPR036278">
    <property type="entry name" value="Sialidase_sf"/>
</dbReference>
<name>A0A6M4ITV9_9BACT</name>
<organism evidence="2 3">
    <name type="scientific">Gemmatimonas groenlandica</name>
    <dbReference type="NCBI Taxonomy" id="2732249"/>
    <lineage>
        <taxon>Bacteria</taxon>
        <taxon>Pseudomonadati</taxon>
        <taxon>Gemmatimonadota</taxon>
        <taxon>Gemmatimonadia</taxon>
        <taxon>Gemmatimonadales</taxon>
        <taxon>Gemmatimonadaceae</taxon>
        <taxon>Gemmatimonas</taxon>
    </lineage>
</organism>
<feature type="signal peptide" evidence="1">
    <location>
        <begin position="1"/>
        <end position="22"/>
    </location>
</feature>
<dbReference type="CDD" id="cd15482">
    <property type="entry name" value="Sialidase_non-viral"/>
    <property type="match status" value="1"/>
</dbReference>
<dbReference type="AlphaFoldDB" id="A0A6M4ITV9"/>
<keyword evidence="2" id="KW-0378">Hydrolase</keyword>
<dbReference type="GO" id="GO:0016787">
    <property type="term" value="F:hydrolase activity"/>
    <property type="evidence" value="ECO:0007669"/>
    <property type="project" value="UniProtKB-KW"/>
</dbReference>
<dbReference type="InterPro" id="IPR015943">
    <property type="entry name" value="WD40/YVTN_repeat-like_dom_sf"/>
</dbReference>
<dbReference type="PANTHER" id="PTHR43739:SF5">
    <property type="entry name" value="EXO-ALPHA-SIALIDASE"/>
    <property type="match status" value="1"/>
</dbReference>
<accession>A0A6M4ITV9</accession>
<dbReference type="InterPro" id="IPR052025">
    <property type="entry name" value="Xyloglucanase_GH74"/>
</dbReference>
<proteinExistence type="predicted"/>
<evidence type="ECO:0000256" key="1">
    <source>
        <dbReference type="SAM" id="SignalP"/>
    </source>
</evidence>
<reference evidence="2 3" key="1">
    <citation type="submission" date="2020-05" db="EMBL/GenBank/DDBJ databases">
        <title>Complete genome sequence of Gemmatimonas greenlandica TET16.</title>
        <authorList>
            <person name="Zeng Y."/>
        </authorList>
    </citation>
    <scope>NUCLEOTIDE SEQUENCE [LARGE SCALE GENOMIC DNA]</scope>
    <source>
        <strain evidence="2 3">TET16</strain>
    </source>
</reference>
<dbReference type="Gene3D" id="2.130.10.10">
    <property type="entry name" value="YVTN repeat-like/Quinoprotein amine dehydrogenase"/>
    <property type="match status" value="4"/>
</dbReference>
<gene>
    <name evidence="2" type="ORF">HKW67_10035</name>
</gene>
<dbReference type="KEGG" id="ggr:HKW67_10035"/>
<dbReference type="PANTHER" id="PTHR43739">
    <property type="entry name" value="XYLOGLUCANASE (EUROFUNG)"/>
    <property type="match status" value="1"/>
</dbReference>
<keyword evidence="1" id="KW-0732">Signal</keyword>
<evidence type="ECO:0000313" key="3">
    <source>
        <dbReference type="Proteomes" id="UP000500938"/>
    </source>
</evidence>
<dbReference type="EMBL" id="CP053085">
    <property type="protein sequence ID" value="QJR38183.1"/>
    <property type="molecule type" value="Genomic_DNA"/>
</dbReference>
<keyword evidence="3" id="KW-1185">Reference proteome</keyword>